<sequence>MNGSLLRRTLVALLVGCAMLIAVPAANAAPAAPKAKVAVHAKAEKDRVRVGEKLKIDGSLDLARESRIDGGTEPVVVQSLQGGMWVDLDSDSCHPDGTFGISVSFDFSAQLTLRVFHPETDLYASAYSDVFGVLVL</sequence>
<protein>
    <recommendedName>
        <fullName evidence="4">Secreted protein</fullName>
    </recommendedName>
</protein>
<dbReference type="Proteomes" id="UP000715441">
    <property type="component" value="Unassembled WGS sequence"/>
</dbReference>
<proteinExistence type="predicted"/>
<comment type="caution">
    <text evidence="2">The sequence shown here is derived from an EMBL/GenBank/DDBJ whole genome shotgun (WGS) entry which is preliminary data.</text>
</comment>
<evidence type="ECO:0008006" key="4">
    <source>
        <dbReference type="Google" id="ProtNLM"/>
    </source>
</evidence>
<evidence type="ECO:0000256" key="1">
    <source>
        <dbReference type="SAM" id="SignalP"/>
    </source>
</evidence>
<keyword evidence="1" id="KW-0732">Signal</keyword>
<keyword evidence="3" id="KW-1185">Reference proteome</keyword>
<name>A0ABX1J4R3_9PSEU</name>
<evidence type="ECO:0000313" key="3">
    <source>
        <dbReference type="Proteomes" id="UP000715441"/>
    </source>
</evidence>
<feature type="signal peptide" evidence="1">
    <location>
        <begin position="1"/>
        <end position="28"/>
    </location>
</feature>
<accession>A0ABX1J4R3</accession>
<dbReference type="RefSeq" id="WP_168517085.1">
    <property type="nucleotide sequence ID" value="NZ_JAAXLS010000011.1"/>
</dbReference>
<feature type="chain" id="PRO_5047504946" description="Secreted protein" evidence="1">
    <location>
        <begin position="29"/>
        <end position="136"/>
    </location>
</feature>
<dbReference type="EMBL" id="JAAXLS010000011">
    <property type="protein sequence ID" value="NKQ54795.1"/>
    <property type="molecule type" value="Genomic_DNA"/>
</dbReference>
<reference evidence="2 3" key="1">
    <citation type="submission" date="2020-04" db="EMBL/GenBank/DDBJ databases">
        <title>Novel species.</title>
        <authorList>
            <person name="Teo W.F.A."/>
            <person name="Lipun K."/>
            <person name="Srisuk N."/>
            <person name="Duangmal K."/>
        </authorList>
    </citation>
    <scope>NUCLEOTIDE SEQUENCE [LARGE SCALE GENOMIC DNA]</scope>
    <source>
        <strain evidence="2 3">K13G38</strain>
    </source>
</reference>
<gene>
    <name evidence="2" type="ORF">HFP15_18075</name>
</gene>
<organism evidence="2 3">
    <name type="scientific">Amycolatopsis acididurans</name>
    <dbReference type="NCBI Taxonomy" id="2724524"/>
    <lineage>
        <taxon>Bacteria</taxon>
        <taxon>Bacillati</taxon>
        <taxon>Actinomycetota</taxon>
        <taxon>Actinomycetes</taxon>
        <taxon>Pseudonocardiales</taxon>
        <taxon>Pseudonocardiaceae</taxon>
        <taxon>Amycolatopsis</taxon>
    </lineage>
</organism>
<evidence type="ECO:0000313" key="2">
    <source>
        <dbReference type="EMBL" id="NKQ54795.1"/>
    </source>
</evidence>